<dbReference type="eggNOG" id="COG3279">
    <property type="taxonomic scope" value="Bacteria"/>
</dbReference>
<dbReference type="KEGG" id="lab:LA76x_2162"/>
<sequence>MNDDVSPIPAAASAATIPTAHPAVPPSAWDRYQPWRRTAEILGWVILFGVNAVAGSLTTLMDIRRAGLDIPNWAPPVWEGSSCLVALALVPALVWYTRQVPFHVDTWRRALSLHLLGSVAWSVAHVTGMVAIRKAVYASLGESYDFSPWATEYVYEYLKDVRSYTYMVLWIEAYRLLLRRWQGEASVLTVADDVPEPVVPERPERFLVRKLGKEFLIAAAEVEWLQASSNYVNLHLRGRDYPLRTTMASIETQLDPARFVRVHRSYMVNLDCVGEIEPLESGDARITMSDGTRIPCSRRYRGALRQERRAA</sequence>
<keyword evidence="2" id="KW-0472">Membrane</keyword>
<dbReference type="EMBL" id="CP011129">
    <property type="protein sequence ID" value="ALN80301.1"/>
    <property type="molecule type" value="Genomic_DNA"/>
</dbReference>
<dbReference type="GO" id="GO:0003677">
    <property type="term" value="F:DNA binding"/>
    <property type="evidence" value="ECO:0007669"/>
    <property type="project" value="UniProtKB-KW"/>
</dbReference>
<evidence type="ECO:0000313" key="4">
    <source>
        <dbReference type="EMBL" id="ALN80301.1"/>
    </source>
</evidence>
<keyword evidence="1" id="KW-0902">Two-component regulatory system</keyword>
<gene>
    <name evidence="4" type="ORF">LA76x_2162</name>
</gene>
<dbReference type="InterPro" id="IPR007492">
    <property type="entry name" value="LytTR_DNA-bd_dom"/>
</dbReference>
<dbReference type="PIRSF" id="PIRSF031767">
    <property type="entry name" value="MHYE_LytTR"/>
    <property type="match status" value="1"/>
</dbReference>
<proteinExistence type="predicted"/>
<dbReference type="PANTHER" id="PTHR37299:SF1">
    <property type="entry name" value="STAGE 0 SPORULATION PROTEIN A HOMOLOG"/>
    <property type="match status" value="1"/>
</dbReference>
<evidence type="ECO:0000256" key="2">
    <source>
        <dbReference type="SAM" id="Phobius"/>
    </source>
</evidence>
<protein>
    <submittedName>
        <fullName evidence="4">LytTr DNA-binding domain protein</fullName>
    </submittedName>
</protein>
<dbReference type="PROSITE" id="PS50930">
    <property type="entry name" value="HTH_LYTTR"/>
    <property type="match status" value="1"/>
</dbReference>
<evidence type="ECO:0000313" key="5">
    <source>
        <dbReference type="Proteomes" id="UP000060787"/>
    </source>
</evidence>
<dbReference type="RefSeq" id="WP_082647808.1">
    <property type="nucleotide sequence ID" value="NZ_CP011129.1"/>
</dbReference>
<feature type="transmembrane region" description="Helical" evidence="2">
    <location>
        <begin position="111"/>
        <end position="132"/>
    </location>
</feature>
<dbReference type="Gene3D" id="2.40.50.1020">
    <property type="entry name" value="LytTr DNA-binding domain"/>
    <property type="match status" value="1"/>
</dbReference>
<keyword evidence="5" id="KW-1185">Reference proteome</keyword>
<dbReference type="PANTHER" id="PTHR37299">
    <property type="entry name" value="TRANSCRIPTIONAL REGULATOR-RELATED"/>
    <property type="match status" value="1"/>
</dbReference>
<organism evidence="4 5">
    <name type="scientific">Lysobacter antibioticus</name>
    <dbReference type="NCBI Taxonomy" id="84531"/>
    <lineage>
        <taxon>Bacteria</taxon>
        <taxon>Pseudomonadati</taxon>
        <taxon>Pseudomonadota</taxon>
        <taxon>Gammaproteobacteria</taxon>
        <taxon>Lysobacterales</taxon>
        <taxon>Lysobacteraceae</taxon>
        <taxon>Lysobacter</taxon>
    </lineage>
</organism>
<dbReference type="STRING" id="84531.LA76x_2162"/>
<keyword evidence="2" id="KW-0812">Transmembrane</keyword>
<dbReference type="PATRIC" id="fig|84531.8.peg.2179"/>
<accession>A0A0S2FA20</accession>
<dbReference type="Pfam" id="PF04397">
    <property type="entry name" value="LytTR"/>
    <property type="match status" value="1"/>
</dbReference>
<name>A0A0S2FA20_LYSAN</name>
<dbReference type="AlphaFoldDB" id="A0A0S2FA20"/>
<feature type="transmembrane region" description="Helical" evidence="2">
    <location>
        <begin position="41"/>
        <end position="61"/>
    </location>
</feature>
<dbReference type="InterPro" id="IPR046947">
    <property type="entry name" value="LytR-like"/>
</dbReference>
<dbReference type="GO" id="GO:0000156">
    <property type="term" value="F:phosphorelay response regulator activity"/>
    <property type="evidence" value="ECO:0007669"/>
    <property type="project" value="InterPro"/>
</dbReference>
<evidence type="ECO:0000256" key="1">
    <source>
        <dbReference type="ARBA" id="ARBA00023012"/>
    </source>
</evidence>
<dbReference type="Proteomes" id="UP000060787">
    <property type="component" value="Chromosome"/>
</dbReference>
<keyword evidence="2" id="KW-1133">Transmembrane helix</keyword>
<keyword evidence="4" id="KW-0238">DNA-binding</keyword>
<reference evidence="4 5" key="1">
    <citation type="journal article" date="2015" name="BMC Genomics">
        <title>Comparative genomics and metabolic profiling of the genus Lysobacter.</title>
        <authorList>
            <person name="de Bruijn I."/>
            <person name="Cheng X."/>
            <person name="de Jager V."/>
            <person name="Exposito R.G."/>
            <person name="Watrous J."/>
            <person name="Patel N."/>
            <person name="Postma J."/>
            <person name="Dorrestein P.C."/>
            <person name="Kobayashi D."/>
            <person name="Raaijmakers J.M."/>
        </authorList>
    </citation>
    <scope>NUCLEOTIDE SEQUENCE [LARGE SCALE GENOMIC DNA]</scope>
    <source>
        <strain evidence="4 5">76</strain>
    </source>
</reference>
<evidence type="ECO:0000259" key="3">
    <source>
        <dbReference type="PROSITE" id="PS50930"/>
    </source>
</evidence>
<feature type="transmembrane region" description="Helical" evidence="2">
    <location>
        <begin position="73"/>
        <end position="96"/>
    </location>
</feature>
<dbReference type="SMART" id="SM00850">
    <property type="entry name" value="LytTR"/>
    <property type="match status" value="1"/>
</dbReference>
<dbReference type="InterPro" id="IPR012379">
    <property type="entry name" value="LytTR_MHYE"/>
</dbReference>
<feature type="domain" description="HTH LytTR-type" evidence="3">
    <location>
        <begin position="206"/>
        <end position="310"/>
    </location>
</feature>